<dbReference type="InterPro" id="IPR005111">
    <property type="entry name" value="MoeA_C_domain_IV"/>
</dbReference>
<dbReference type="GO" id="GO:0046872">
    <property type="term" value="F:metal ion binding"/>
    <property type="evidence" value="ECO:0007669"/>
    <property type="project" value="UniProtKB-UniRule"/>
</dbReference>
<dbReference type="Pfam" id="PF03454">
    <property type="entry name" value="MoeA_C"/>
    <property type="match status" value="1"/>
</dbReference>
<evidence type="ECO:0000313" key="9">
    <source>
        <dbReference type="Proteomes" id="UP000199630"/>
    </source>
</evidence>
<dbReference type="PANTHER" id="PTHR10192">
    <property type="entry name" value="MOLYBDOPTERIN BIOSYNTHESIS PROTEIN"/>
    <property type="match status" value="1"/>
</dbReference>
<comment type="pathway">
    <text evidence="2 6">Cofactor biosynthesis; molybdopterin biosynthesis.</text>
</comment>
<dbReference type="SMART" id="SM00852">
    <property type="entry name" value="MoCF_biosynth"/>
    <property type="match status" value="1"/>
</dbReference>
<dbReference type="Gene3D" id="3.40.980.10">
    <property type="entry name" value="MoaB/Mog-like domain"/>
    <property type="match status" value="1"/>
</dbReference>
<evidence type="ECO:0000256" key="3">
    <source>
        <dbReference type="ARBA" id="ARBA00010763"/>
    </source>
</evidence>
<sequence length="428" mass="45405">MIPTQKFESLGCGCDTSEDPNGLPSIDTALERIASLCGRPIAGTETLPLGQAHGRVLAEAIHAQGATPPFDASAMDGYALSSKSLTGQGPWHLNIVDEVTAGSLGEGKSLSPGEASRIFTGAPLPHGADTVVMQERIERQGDRFRLDFRPLVGENVRKRGEDMSPGDIILSPGKRLGPREIAALAAAGADEVIVRRKLRVALIVTGNEIREPGTTLAAAEIRDVNTPMLQSALTDARISLIACHRTGDDPDKLRRLLDEMADASDLIVTTGGISVGDKDHVKPAMLELGADLWFSGVAIKPGKPVTLGKLRQSIWLGLPGNPVSALTTWTLFGQALLAHLCTEETPNHRKRHVVTSASLRCHASRCELRPARLVGFDGAGRELVTFDSATHSARVAGLPQADGFIFIPSGQDALPAGAVVEFLPFCEN</sequence>
<dbReference type="STRING" id="588602.SAMN04487991_2073"/>
<dbReference type="InterPro" id="IPR038987">
    <property type="entry name" value="MoeA-like"/>
</dbReference>
<dbReference type="SUPFAM" id="SSF63882">
    <property type="entry name" value="MoeA N-terminal region -like"/>
    <property type="match status" value="1"/>
</dbReference>
<feature type="domain" description="MoaB/Mog" evidence="7">
    <location>
        <begin position="201"/>
        <end position="339"/>
    </location>
</feature>
<evidence type="ECO:0000256" key="4">
    <source>
        <dbReference type="ARBA" id="ARBA00023150"/>
    </source>
</evidence>
<keyword evidence="6" id="KW-0460">Magnesium</keyword>
<name>A0A1I3R3B6_9RHOB</name>
<protein>
    <recommendedName>
        <fullName evidence="6">Molybdopterin molybdenumtransferase</fullName>
        <ecNumber evidence="6">2.10.1.1</ecNumber>
    </recommendedName>
</protein>
<evidence type="ECO:0000256" key="2">
    <source>
        <dbReference type="ARBA" id="ARBA00005046"/>
    </source>
</evidence>
<comment type="similarity">
    <text evidence="3 6">Belongs to the MoeA family.</text>
</comment>
<organism evidence="8 9">
    <name type="scientific">Celeribacter neptunius</name>
    <dbReference type="NCBI Taxonomy" id="588602"/>
    <lineage>
        <taxon>Bacteria</taxon>
        <taxon>Pseudomonadati</taxon>
        <taxon>Pseudomonadota</taxon>
        <taxon>Alphaproteobacteria</taxon>
        <taxon>Rhodobacterales</taxon>
        <taxon>Roseobacteraceae</taxon>
        <taxon>Celeribacter</taxon>
    </lineage>
</organism>
<keyword evidence="4 6" id="KW-0501">Molybdenum cofactor biosynthesis</keyword>
<dbReference type="Gene3D" id="3.90.105.10">
    <property type="entry name" value="Molybdopterin biosynthesis moea protein, domain 2"/>
    <property type="match status" value="1"/>
</dbReference>
<dbReference type="CDD" id="cd00887">
    <property type="entry name" value="MoeA"/>
    <property type="match status" value="1"/>
</dbReference>
<dbReference type="EMBL" id="FORH01000003">
    <property type="protein sequence ID" value="SFJ41073.1"/>
    <property type="molecule type" value="Genomic_DNA"/>
</dbReference>
<evidence type="ECO:0000256" key="1">
    <source>
        <dbReference type="ARBA" id="ARBA00002901"/>
    </source>
</evidence>
<evidence type="ECO:0000313" key="8">
    <source>
        <dbReference type="EMBL" id="SFJ41073.1"/>
    </source>
</evidence>
<dbReference type="GO" id="GO:0006777">
    <property type="term" value="P:Mo-molybdopterin cofactor biosynthetic process"/>
    <property type="evidence" value="ECO:0007669"/>
    <property type="project" value="UniProtKB-UniRule"/>
</dbReference>
<dbReference type="NCBIfam" id="TIGR00177">
    <property type="entry name" value="molyb_syn"/>
    <property type="match status" value="1"/>
</dbReference>
<dbReference type="Pfam" id="PF03453">
    <property type="entry name" value="MoeA_N"/>
    <property type="match status" value="1"/>
</dbReference>
<evidence type="ECO:0000256" key="5">
    <source>
        <dbReference type="ARBA" id="ARBA00047317"/>
    </source>
</evidence>
<dbReference type="EC" id="2.10.1.1" evidence="6"/>
<dbReference type="NCBIfam" id="NF045515">
    <property type="entry name" value="Glp_gephyrin"/>
    <property type="match status" value="1"/>
</dbReference>
<gene>
    <name evidence="8" type="ORF">SAMN04487991_2073</name>
</gene>
<accession>A0A1I3R3B6</accession>
<dbReference type="Proteomes" id="UP000199630">
    <property type="component" value="Unassembled WGS sequence"/>
</dbReference>
<dbReference type="InterPro" id="IPR036425">
    <property type="entry name" value="MoaB/Mog-like_dom_sf"/>
</dbReference>
<comment type="catalytic activity">
    <reaction evidence="5">
        <text>adenylyl-molybdopterin + molybdate = Mo-molybdopterin + AMP + H(+)</text>
        <dbReference type="Rhea" id="RHEA:35047"/>
        <dbReference type="ChEBI" id="CHEBI:15378"/>
        <dbReference type="ChEBI" id="CHEBI:36264"/>
        <dbReference type="ChEBI" id="CHEBI:62727"/>
        <dbReference type="ChEBI" id="CHEBI:71302"/>
        <dbReference type="ChEBI" id="CHEBI:456215"/>
        <dbReference type="EC" id="2.10.1.1"/>
    </reaction>
</comment>
<dbReference type="PANTHER" id="PTHR10192:SF5">
    <property type="entry name" value="GEPHYRIN"/>
    <property type="match status" value="1"/>
</dbReference>
<dbReference type="InterPro" id="IPR001453">
    <property type="entry name" value="MoaB/Mog_dom"/>
</dbReference>
<reference evidence="9" key="1">
    <citation type="submission" date="2016-10" db="EMBL/GenBank/DDBJ databases">
        <authorList>
            <person name="Varghese N."/>
            <person name="Submissions S."/>
        </authorList>
    </citation>
    <scope>NUCLEOTIDE SEQUENCE [LARGE SCALE GENOMIC DNA]</scope>
    <source>
        <strain evidence="9">DSM 26471</strain>
    </source>
</reference>
<keyword evidence="6" id="KW-0808">Transferase</keyword>
<dbReference type="GO" id="GO:0061599">
    <property type="term" value="F:molybdopterin molybdotransferase activity"/>
    <property type="evidence" value="ECO:0007669"/>
    <property type="project" value="UniProtKB-UniRule"/>
</dbReference>
<dbReference type="SUPFAM" id="SSF53218">
    <property type="entry name" value="Molybdenum cofactor biosynthesis proteins"/>
    <property type="match status" value="1"/>
</dbReference>
<dbReference type="OrthoDB" id="9804758at2"/>
<dbReference type="Gene3D" id="2.170.190.11">
    <property type="entry name" value="Molybdopterin biosynthesis moea protein, domain 3"/>
    <property type="match status" value="1"/>
</dbReference>
<keyword evidence="6" id="KW-0479">Metal-binding</keyword>
<keyword evidence="6" id="KW-0500">Molybdenum</keyword>
<dbReference type="SUPFAM" id="SSF63867">
    <property type="entry name" value="MoeA C-terminal domain-like"/>
    <property type="match status" value="1"/>
</dbReference>
<proteinExistence type="inferred from homology"/>
<dbReference type="UniPathway" id="UPA00344"/>
<dbReference type="InterPro" id="IPR036688">
    <property type="entry name" value="MoeA_C_domain_IV_sf"/>
</dbReference>
<dbReference type="InterPro" id="IPR036135">
    <property type="entry name" value="MoeA_linker/N_sf"/>
</dbReference>
<dbReference type="Gene3D" id="2.40.340.10">
    <property type="entry name" value="MoeA, C-terminal, domain IV"/>
    <property type="match status" value="1"/>
</dbReference>
<dbReference type="Pfam" id="PF00994">
    <property type="entry name" value="MoCF_biosynth"/>
    <property type="match status" value="1"/>
</dbReference>
<keyword evidence="9" id="KW-1185">Reference proteome</keyword>
<dbReference type="RefSeq" id="WP_090060609.1">
    <property type="nucleotide sequence ID" value="NZ_FORH01000003.1"/>
</dbReference>
<comment type="function">
    <text evidence="1 6">Catalyzes the insertion of molybdate into adenylated molybdopterin with the concomitant release of AMP.</text>
</comment>
<dbReference type="GO" id="GO:0005829">
    <property type="term" value="C:cytosol"/>
    <property type="evidence" value="ECO:0007669"/>
    <property type="project" value="TreeGrafter"/>
</dbReference>
<comment type="cofactor">
    <cofactor evidence="6">
        <name>Mg(2+)</name>
        <dbReference type="ChEBI" id="CHEBI:18420"/>
    </cofactor>
</comment>
<dbReference type="InterPro" id="IPR005110">
    <property type="entry name" value="MoeA_linker/N"/>
</dbReference>
<evidence type="ECO:0000259" key="7">
    <source>
        <dbReference type="SMART" id="SM00852"/>
    </source>
</evidence>
<evidence type="ECO:0000256" key="6">
    <source>
        <dbReference type="RuleBase" id="RU365090"/>
    </source>
</evidence>
<dbReference type="AlphaFoldDB" id="A0A1I3R3B6"/>